<name>A0A7I4Y363_HAECO</name>
<dbReference type="Proteomes" id="UP000025227">
    <property type="component" value="Unplaced"/>
</dbReference>
<dbReference type="AlphaFoldDB" id="A0A7I4Y363"/>
<reference evidence="2" key="1">
    <citation type="submission" date="2020-12" db="UniProtKB">
        <authorList>
            <consortium name="WormBaseParasite"/>
        </authorList>
    </citation>
    <scope>IDENTIFICATION</scope>
    <source>
        <strain evidence="2">MHco3</strain>
    </source>
</reference>
<organism evidence="1 2">
    <name type="scientific">Haemonchus contortus</name>
    <name type="common">Barber pole worm</name>
    <dbReference type="NCBI Taxonomy" id="6289"/>
    <lineage>
        <taxon>Eukaryota</taxon>
        <taxon>Metazoa</taxon>
        <taxon>Ecdysozoa</taxon>
        <taxon>Nematoda</taxon>
        <taxon>Chromadorea</taxon>
        <taxon>Rhabditida</taxon>
        <taxon>Rhabditina</taxon>
        <taxon>Rhabditomorpha</taxon>
        <taxon>Strongyloidea</taxon>
        <taxon>Trichostrongylidae</taxon>
        <taxon>Haemonchus</taxon>
    </lineage>
</organism>
<keyword evidence="1" id="KW-1185">Reference proteome</keyword>
<dbReference type="WBParaSite" id="HCON_00048890-00001">
    <property type="protein sequence ID" value="HCON_00048890-00001"/>
    <property type="gene ID" value="HCON_00048890"/>
</dbReference>
<evidence type="ECO:0000313" key="1">
    <source>
        <dbReference type="Proteomes" id="UP000025227"/>
    </source>
</evidence>
<evidence type="ECO:0000313" key="2">
    <source>
        <dbReference type="WBParaSite" id="HCON_00048890-00001"/>
    </source>
</evidence>
<accession>A0A7I4Y363</accession>
<sequence length="195" mass="22902">MLRELYDNFTTRISTFFKEVIVNMKRGVRQGRRPLPTSPPLCNDIVSTTPNIEQAERMLAEFDSACGKICLRLNSTKTMFMKNGLEYRERHRAHLLDTAVLSPWTYASETWTLRKQDERAVSVTQRALERKMVGISLYTQVQEGIRSSELRRQLMIRDAVDYAKNSKIRWDRHVMRYSDDRWTRAVTDGIPRDVK</sequence>
<proteinExistence type="predicted"/>
<protein>
    <submittedName>
        <fullName evidence="2">Reverse transcriptase domain-containing protein</fullName>
    </submittedName>
</protein>